<dbReference type="OrthoDB" id="975664at2"/>
<gene>
    <name evidence="2" type="ORF">C7I85_11995</name>
</gene>
<dbReference type="Proteomes" id="UP000240653">
    <property type="component" value="Unassembled WGS sequence"/>
</dbReference>
<evidence type="ECO:0000313" key="3">
    <source>
        <dbReference type="Proteomes" id="UP000240653"/>
    </source>
</evidence>
<accession>A0A2P7SE61</accession>
<feature type="domain" description="DUF4055" evidence="1">
    <location>
        <begin position="238"/>
        <end position="370"/>
    </location>
</feature>
<keyword evidence="3" id="KW-1185">Reference proteome</keyword>
<comment type="caution">
    <text evidence="2">The sequence shown here is derived from an EMBL/GenBank/DDBJ whole genome shotgun (WGS) entry which is preliminary data.</text>
</comment>
<reference evidence="2 3" key="1">
    <citation type="submission" date="2018-03" db="EMBL/GenBank/DDBJ databases">
        <title>The draft genome of Mesorhizobium soli JCM 19897.</title>
        <authorList>
            <person name="Li L."/>
            <person name="Liu L."/>
            <person name="Liang L."/>
            <person name="Wang T."/>
            <person name="Zhang X."/>
        </authorList>
    </citation>
    <scope>NUCLEOTIDE SEQUENCE [LARGE SCALE GENOMIC DNA]</scope>
    <source>
        <strain evidence="2 3">JCM 19897</strain>
    </source>
</reference>
<dbReference type="InterPro" id="IPR025129">
    <property type="entry name" value="DUF4055"/>
</dbReference>
<name>A0A2P7SE61_9HYPH</name>
<sequence length="467" mass="50557">MTDAVDTRHPDWTERAEEWRLMRDSNRGETAIKDAGKVYLPQPSGFAKQADGGVALYAAYQKRAQFAEIVLPAVMAMVGVIHQAEIKVVIPDSMAKLWERATADGLPLEAFHRRITAELLLMGRYAVLVDAPSSGDLPWLAGYQAESLINWAEDRSMFVLNESGLVRNGFEWTDRKQYLALLLENGKYVGRRYDGDGNPIKDKEGEPTTAKGDNLTEIPIVVMGPRDLSLKPETPPCIGIARSAVSMYQLSADYRWQLFMTGQETFVVINGEAPETVGAGVVISLQGNGEGKQPDAKYVGPAGTGIAAHRVAITDEQQNAANAGARLFNSGQKTAESGDALRIRYTSETASLISVAHASCAGLEKALRYAGRMMGLGETEIGNIVVTPPKTLVERTITPQQMTAIMGLWEKGLISGETAYENLQAGNVASAERDWAEEQDMIAKEQLGAAADQMAAMTPPDVTPAAK</sequence>
<evidence type="ECO:0000259" key="1">
    <source>
        <dbReference type="Pfam" id="PF13264"/>
    </source>
</evidence>
<protein>
    <recommendedName>
        <fullName evidence="1">DUF4055 domain-containing protein</fullName>
    </recommendedName>
</protein>
<dbReference type="EMBL" id="PXYL01000005">
    <property type="protein sequence ID" value="PSJ60757.1"/>
    <property type="molecule type" value="Genomic_DNA"/>
</dbReference>
<proteinExistence type="predicted"/>
<dbReference type="RefSeq" id="WP_106724222.1">
    <property type="nucleotide sequence ID" value="NZ_PXYL01000005.1"/>
</dbReference>
<evidence type="ECO:0000313" key="2">
    <source>
        <dbReference type="EMBL" id="PSJ60757.1"/>
    </source>
</evidence>
<dbReference type="AlphaFoldDB" id="A0A2P7SE61"/>
<dbReference type="Pfam" id="PF13264">
    <property type="entry name" value="DUF4055"/>
    <property type="match status" value="1"/>
</dbReference>
<organism evidence="2 3">
    <name type="scientific">Pseudaminobacter soli</name>
    <name type="common">ex Li et al. 2025</name>
    <dbReference type="NCBI Taxonomy" id="1295366"/>
    <lineage>
        <taxon>Bacteria</taxon>
        <taxon>Pseudomonadati</taxon>
        <taxon>Pseudomonadota</taxon>
        <taxon>Alphaproteobacteria</taxon>
        <taxon>Hyphomicrobiales</taxon>
        <taxon>Phyllobacteriaceae</taxon>
        <taxon>Pseudaminobacter</taxon>
    </lineage>
</organism>